<dbReference type="OrthoDB" id="440325at2759"/>
<evidence type="ECO:0000259" key="12">
    <source>
        <dbReference type="Pfam" id="PF00171"/>
    </source>
</evidence>
<keyword evidence="4" id="KW-0520">NAD</keyword>
<evidence type="ECO:0000256" key="2">
    <source>
        <dbReference type="ARBA" id="ARBA00022746"/>
    </source>
</evidence>
<dbReference type="InterPro" id="IPR029510">
    <property type="entry name" value="Ald_DH_CS_GLU"/>
</dbReference>
<dbReference type="PROSITE" id="PS00687">
    <property type="entry name" value="ALDEHYDE_DEHYDR_GLU"/>
    <property type="match status" value="1"/>
</dbReference>
<protein>
    <recommendedName>
        <fullName evidence="6">Beta-apo-4'-carotenal oxygenase</fullName>
        <ecNumber evidence="5">1.2.1.82</ecNumber>
    </recommendedName>
    <alternativeName>
        <fullName evidence="7">Beta-apo-4'-carotenal dehydrogenase</fullName>
    </alternativeName>
</protein>
<evidence type="ECO:0000256" key="9">
    <source>
        <dbReference type="RuleBase" id="RU003345"/>
    </source>
</evidence>
<proteinExistence type="inferred from homology"/>
<keyword evidence="11" id="KW-0732">Signal</keyword>
<dbReference type="InterPro" id="IPR016163">
    <property type="entry name" value="Ald_DH_C"/>
</dbReference>
<dbReference type="InterPro" id="IPR016161">
    <property type="entry name" value="Ald_DH/histidinol_DH"/>
</dbReference>
<feature type="domain" description="Aldehyde dehydrogenase" evidence="12">
    <location>
        <begin position="524"/>
        <end position="963"/>
    </location>
</feature>
<dbReference type="GO" id="GO:0005737">
    <property type="term" value="C:cytoplasm"/>
    <property type="evidence" value="ECO:0007669"/>
    <property type="project" value="TreeGrafter"/>
</dbReference>
<dbReference type="Gene3D" id="3.40.605.10">
    <property type="entry name" value="Aldehyde Dehydrogenase, Chain A, domain 1"/>
    <property type="match status" value="1"/>
</dbReference>
<dbReference type="Proteomes" id="UP000014480">
    <property type="component" value="Unassembled WGS sequence"/>
</dbReference>
<keyword evidence="2" id="KW-0125">Carotenoid biosynthesis</keyword>
<evidence type="ECO:0000256" key="5">
    <source>
        <dbReference type="ARBA" id="ARBA00066967"/>
    </source>
</evidence>
<gene>
    <name evidence="13" type="primary">ylo-1</name>
    <name evidence="13" type="ORF">Cob_v012685</name>
</gene>
<comment type="caution">
    <text evidence="13">The sequence shown here is derived from an EMBL/GenBank/DDBJ whole genome shotgun (WGS) entry which is preliminary data.</text>
</comment>
<dbReference type="PANTHER" id="PTHR43570:SF11">
    <property type="entry name" value="ALDEHYDE DEHYDROGENASE"/>
    <property type="match status" value="1"/>
</dbReference>
<dbReference type="Gene3D" id="3.40.309.10">
    <property type="entry name" value="Aldehyde Dehydrogenase, Chain A, domain 2"/>
    <property type="match status" value="1"/>
</dbReference>
<feature type="signal peptide" evidence="11">
    <location>
        <begin position="1"/>
        <end position="20"/>
    </location>
</feature>
<dbReference type="GO" id="GO:0004029">
    <property type="term" value="F:aldehyde dehydrogenase (NAD+) activity"/>
    <property type="evidence" value="ECO:0007669"/>
    <property type="project" value="TreeGrafter"/>
</dbReference>
<dbReference type="STRING" id="1213857.A0A484F9T0"/>
<sequence length="1033" mass="113083">MSFLTLVVRGLALLAWGVSAHDPEPQIFSNLTRDEFLAKVRDLRGDAASPVNLTKRLVVGGEVNNNPLTQAVVETLARKCDELVGYGFGWRPLRGRCVGQAEGGHARVEVTCGHLFPETPDVITSVKTFLCDVDEPCLDIHGHTFVNTEADFAYCGIRIKVETAEHIGTSTQYEGSWVTADAKTGSFDIFAELGQALTGFYDYGGGTEPQVFHNRTRDAFLTKVHERRGNTPGPGPGPGNLTQLGACVRERNSSAPIQSAVEDLAAKCTQLLNDGSNWRPLSGMCLGQEGGRAKVEVTCAPVSPTTKGILPVVKTFQCDAEEPCVTVRGPDSADTVAKFAPSPGDRGRLVKVETVERVGTAIQYIGSWYSGNAEEAFNLFAQVSGPSKVHFDYGFTLNIVYIIIRPHVCQLPVRQVSHRDRHRPAAHPLPSIAPVLHRNPGHAEPEHSGAVARAASHRIHHIHFNLTLQTTFRGPEPPSSLPLTTYSSSRAQVQLELELIAKTSQTPARPLHQTPTMSVALDVKIPDFTHTSTDDIYRLTDTLRATFRSNKTKDLKWRTLQLRKLYWAIKDFTPQLCDALRKDLRKCKHESLLSEVEWAANDCLYMIKNLEKFAKDESCEDVPLTYAALKPRIRKEPLGMALVIGAFNFPVQLTLLPIIGAIAAGCTAVLKPSESAPTVAMVLAKIFEVALDPKAYAVVNGAVKETQALLDVKWDKIMYTGSTAVGKIIAKKAAETLTPVTLELGGLNPAFVTKNANVKLAARRLMWSKCLNAGQVCISQNYILADRAIVEPLVQGLNETLRDFFPSGAKNSPDFARIVNQRSFQRIKKMLDETSGKIVMGGGLDEDQLYIEPTAVLVDSMLDSVMKEESFGPVFAIMPYDTLDDAINIANQVYRTPLALFSFGNDKENERILNEVTSGGATLNDAFFHASIATVPFGGVGESGTGSYRGRASFDMFTHRRSVAQTPTWIEKFIRVRYMPYSPKELARLQGMTAHKPDFDRNGVQVRGVGYWLGFVLGLGAKGAKGIIRTVVG</sequence>
<dbReference type="InterPro" id="IPR016162">
    <property type="entry name" value="Ald_DH_N"/>
</dbReference>
<organism evidence="13 14">
    <name type="scientific">Colletotrichum orbiculare (strain 104-T / ATCC 96160 / CBS 514.97 / LARS 414 / MAFF 240422)</name>
    <name type="common">Cucumber anthracnose fungus</name>
    <name type="synonym">Colletotrichum lagenarium</name>
    <dbReference type="NCBI Taxonomy" id="1213857"/>
    <lineage>
        <taxon>Eukaryota</taxon>
        <taxon>Fungi</taxon>
        <taxon>Dikarya</taxon>
        <taxon>Ascomycota</taxon>
        <taxon>Pezizomycotina</taxon>
        <taxon>Sordariomycetes</taxon>
        <taxon>Hypocreomycetidae</taxon>
        <taxon>Glomerellales</taxon>
        <taxon>Glomerellaceae</taxon>
        <taxon>Colletotrichum</taxon>
        <taxon>Colletotrichum orbiculare species complex</taxon>
    </lineage>
</organism>
<dbReference type="GO" id="GO:0006081">
    <property type="term" value="P:aldehyde metabolic process"/>
    <property type="evidence" value="ECO:0007669"/>
    <property type="project" value="InterPro"/>
</dbReference>
<feature type="region of interest" description="Disordered" evidence="10">
    <location>
        <begin position="420"/>
        <end position="452"/>
    </location>
</feature>
<evidence type="ECO:0000256" key="10">
    <source>
        <dbReference type="SAM" id="MobiDB-lite"/>
    </source>
</evidence>
<dbReference type="SUPFAM" id="SSF53720">
    <property type="entry name" value="ALDH-like"/>
    <property type="match status" value="1"/>
</dbReference>
<evidence type="ECO:0000256" key="7">
    <source>
        <dbReference type="ARBA" id="ARBA00082640"/>
    </source>
</evidence>
<accession>A0A484F9T0</accession>
<evidence type="ECO:0000256" key="3">
    <source>
        <dbReference type="ARBA" id="ARBA00023002"/>
    </source>
</evidence>
<dbReference type="InterPro" id="IPR015590">
    <property type="entry name" value="Aldehyde_DH_dom"/>
</dbReference>
<dbReference type="EC" id="1.2.1.82" evidence="5"/>
<dbReference type="InterPro" id="IPR012394">
    <property type="entry name" value="Aldehyde_DH_NAD(P)"/>
</dbReference>
<keyword evidence="14" id="KW-1185">Reference proteome</keyword>
<reference evidence="14" key="1">
    <citation type="journal article" date="2013" name="New Phytol.">
        <title>Comparative genomic and transcriptomic analyses reveal the hemibiotrophic stage shift of Colletotrichum fungi.</title>
        <authorList>
            <person name="Gan P."/>
            <person name="Ikeda K."/>
            <person name="Irieda H."/>
            <person name="Narusaka M."/>
            <person name="O'Connell R.J."/>
            <person name="Narusaka Y."/>
            <person name="Takano Y."/>
            <person name="Kubo Y."/>
            <person name="Shirasu K."/>
        </authorList>
    </citation>
    <scope>NUCLEOTIDE SEQUENCE [LARGE SCALE GENOMIC DNA]</scope>
    <source>
        <strain evidence="14">104-T / ATCC 96160 / CBS 514.97 / LARS 414 / MAFF 240422</strain>
    </source>
</reference>
<evidence type="ECO:0000256" key="1">
    <source>
        <dbReference type="ARBA" id="ARBA00009986"/>
    </source>
</evidence>
<evidence type="ECO:0000256" key="4">
    <source>
        <dbReference type="ARBA" id="ARBA00023027"/>
    </source>
</evidence>
<comment type="similarity">
    <text evidence="1 9">Belongs to the aldehyde dehydrogenase family.</text>
</comment>
<dbReference type="FunFam" id="3.40.605.10:FF:000004">
    <property type="entry name" value="Aldehyde dehydrogenase"/>
    <property type="match status" value="1"/>
</dbReference>
<feature type="active site" evidence="8">
    <location>
        <position position="743"/>
    </location>
</feature>
<dbReference type="EMBL" id="AMCV02000051">
    <property type="protein sequence ID" value="TDZ14361.1"/>
    <property type="molecule type" value="Genomic_DNA"/>
</dbReference>
<dbReference type="AlphaFoldDB" id="A0A484F9T0"/>
<feature type="chain" id="PRO_5019717698" description="Beta-apo-4'-carotenal oxygenase" evidence="11">
    <location>
        <begin position="21"/>
        <end position="1033"/>
    </location>
</feature>
<evidence type="ECO:0000256" key="11">
    <source>
        <dbReference type="SAM" id="SignalP"/>
    </source>
</evidence>
<evidence type="ECO:0000256" key="6">
    <source>
        <dbReference type="ARBA" id="ARBA00071369"/>
    </source>
</evidence>
<dbReference type="Pfam" id="PF00171">
    <property type="entry name" value="Aldedh"/>
    <property type="match status" value="1"/>
</dbReference>
<evidence type="ECO:0000256" key="8">
    <source>
        <dbReference type="PROSITE-ProRule" id="PRU10007"/>
    </source>
</evidence>
<name>A0A484F9T0_COLOR</name>
<evidence type="ECO:0000313" key="13">
    <source>
        <dbReference type="EMBL" id="TDZ14361.1"/>
    </source>
</evidence>
<dbReference type="CDD" id="cd07135">
    <property type="entry name" value="ALDH_F14-YMR110C"/>
    <property type="match status" value="1"/>
</dbReference>
<dbReference type="PANTHER" id="PTHR43570">
    <property type="entry name" value="ALDEHYDE DEHYDROGENASE"/>
    <property type="match status" value="1"/>
</dbReference>
<evidence type="ECO:0000313" key="14">
    <source>
        <dbReference type="Proteomes" id="UP000014480"/>
    </source>
</evidence>
<dbReference type="GO" id="GO:0016117">
    <property type="term" value="P:carotenoid biosynthetic process"/>
    <property type="evidence" value="ECO:0007669"/>
    <property type="project" value="UniProtKB-KW"/>
</dbReference>
<reference evidence="14" key="2">
    <citation type="journal article" date="2019" name="Mol. Plant Microbe Interact.">
        <title>Genome sequence resources for four phytopathogenic fungi from the Colletotrichum orbiculare species complex.</title>
        <authorList>
            <person name="Gan P."/>
            <person name="Tsushima A."/>
            <person name="Narusaka M."/>
            <person name="Narusaka Y."/>
            <person name="Takano Y."/>
            <person name="Kubo Y."/>
            <person name="Shirasu K."/>
        </authorList>
    </citation>
    <scope>GENOME REANNOTATION</scope>
    <source>
        <strain evidence="14">104-T / ATCC 96160 / CBS 514.97 / LARS 414 / MAFF 240422</strain>
    </source>
</reference>
<keyword evidence="3 9" id="KW-0560">Oxidoreductase</keyword>
<dbReference type="FunFam" id="3.40.309.10:FF:000025">
    <property type="entry name" value="Aldehyde dehydrogenase"/>
    <property type="match status" value="1"/>
</dbReference>